<feature type="transmembrane region" description="Helical" evidence="2">
    <location>
        <begin position="166"/>
        <end position="188"/>
    </location>
</feature>
<evidence type="ECO:0000259" key="3">
    <source>
        <dbReference type="PROSITE" id="PS51186"/>
    </source>
</evidence>
<keyword evidence="2" id="KW-0472">Membrane</keyword>
<feature type="region of interest" description="Disordered" evidence="1">
    <location>
        <begin position="1"/>
        <end position="33"/>
    </location>
</feature>
<keyword evidence="5" id="KW-1185">Reference proteome</keyword>
<dbReference type="Proteomes" id="UP000308768">
    <property type="component" value="Unassembled WGS sequence"/>
</dbReference>
<proteinExistence type="predicted"/>
<keyword evidence="2" id="KW-0812">Transmembrane</keyword>
<protein>
    <recommendedName>
        <fullName evidence="3">N-acetyltransferase domain-containing protein</fullName>
    </recommendedName>
</protein>
<feature type="compositionally biased region" description="Low complexity" evidence="1">
    <location>
        <begin position="1"/>
        <end position="16"/>
    </location>
</feature>
<feature type="region of interest" description="Disordered" evidence="1">
    <location>
        <begin position="83"/>
        <end position="129"/>
    </location>
</feature>
<feature type="transmembrane region" description="Helical" evidence="2">
    <location>
        <begin position="194"/>
        <end position="212"/>
    </location>
</feature>
<dbReference type="EMBL" id="NAJN01000307">
    <property type="protein sequence ID" value="TKA75197.1"/>
    <property type="molecule type" value="Genomic_DNA"/>
</dbReference>
<evidence type="ECO:0000313" key="4">
    <source>
        <dbReference type="EMBL" id="TKA75197.1"/>
    </source>
</evidence>
<dbReference type="InterPro" id="IPR016181">
    <property type="entry name" value="Acyl_CoA_acyltransferase"/>
</dbReference>
<dbReference type="SUPFAM" id="SSF55729">
    <property type="entry name" value="Acyl-CoA N-acyltransferases (Nat)"/>
    <property type="match status" value="1"/>
</dbReference>
<dbReference type="PROSITE" id="PS51186">
    <property type="entry name" value="GNAT"/>
    <property type="match status" value="1"/>
</dbReference>
<accession>A0A4U0XGH1</accession>
<dbReference type="InterPro" id="IPR000182">
    <property type="entry name" value="GNAT_dom"/>
</dbReference>
<evidence type="ECO:0000313" key="5">
    <source>
        <dbReference type="Proteomes" id="UP000308768"/>
    </source>
</evidence>
<evidence type="ECO:0000256" key="2">
    <source>
        <dbReference type="SAM" id="Phobius"/>
    </source>
</evidence>
<keyword evidence="2" id="KW-1133">Transmembrane helix</keyword>
<evidence type="ECO:0000256" key="1">
    <source>
        <dbReference type="SAM" id="MobiDB-lite"/>
    </source>
</evidence>
<organism evidence="4 5">
    <name type="scientific">Cryomyces minteri</name>
    <dbReference type="NCBI Taxonomy" id="331657"/>
    <lineage>
        <taxon>Eukaryota</taxon>
        <taxon>Fungi</taxon>
        <taxon>Dikarya</taxon>
        <taxon>Ascomycota</taxon>
        <taxon>Pezizomycotina</taxon>
        <taxon>Dothideomycetes</taxon>
        <taxon>Dothideomycetes incertae sedis</taxon>
        <taxon>Cryomyces</taxon>
    </lineage>
</organism>
<feature type="compositionally biased region" description="Low complexity" evidence="1">
    <location>
        <begin position="94"/>
        <end position="103"/>
    </location>
</feature>
<sequence length="353" mass="37493">MVSRQAAASLSSAATTHTHHLNEDGSSGSNLTPLGWAGRVNAADLKRAQQLQDGGTGVGDRIPGFRTSAAFFSSLRSNLALSSSPLPPSPMSTPPSMWGSASSLPPPSPLAHATFPPANEPPDNDPLASIPELTTYAATSEEDRLAALKLIADAVAQQRQVAGRILVFNPINLAIYGAVLAAVAQFLYKDSGDTAKIITTYAGITMAALVIVRWATSGYILMAEEVGWDWLGKDDTALVTKFGDDIIGVCVLGWVKSGSINGGRKRGKVKGEIKAWTVGLKYRGKGVGTALLEEAVALVQSRGGDSVEFAEDHAYSKRVLNKFYNGKFDRREQRAQKALREVLDASSGRGKKR</sequence>
<dbReference type="CDD" id="cd04301">
    <property type="entry name" value="NAT_SF"/>
    <property type="match status" value="1"/>
</dbReference>
<dbReference type="Gene3D" id="3.40.630.30">
    <property type="match status" value="1"/>
</dbReference>
<dbReference type="GO" id="GO:0016747">
    <property type="term" value="F:acyltransferase activity, transferring groups other than amino-acyl groups"/>
    <property type="evidence" value="ECO:0007669"/>
    <property type="project" value="InterPro"/>
</dbReference>
<dbReference type="AlphaFoldDB" id="A0A4U0XGH1"/>
<name>A0A4U0XGH1_9PEZI</name>
<reference evidence="4 5" key="1">
    <citation type="submission" date="2017-03" db="EMBL/GenBank/DDBJ databases">
        <title>Genomes of endolithic fungi from Antarctica.</title>
        <authorList>
            <person name="Coleine C."/>
            <person name="Masonjones S."/>
            <person name="Stajich J.E."/>
        </authorList>
    </citation>
    <scope>NUCLEOTIDE SEQUENCE [LARGE SCALE GENOMIC DNA]</scope>
    <source>
        <strain evidence="4 5">CCFEE 5187</strain>
    </source>
</reference>
<comment type="caution">
    <text evidence="4">The sequence shown here is derived from an EMBL/GenBank/DDBJ whole genome shotgun (WGS) entry which is preliminary data.</text>
</comment>
<gene>
    <name evidence="4" type="ORF">B0A49_05559</name>
</gene>
<dbReference type="Pfam" id="PF00583">
    <property type="entry name" value="Acetyltransf_1"/>
    <property type="match status" value="1"/>
</dbReference>
<feature type="domain" description="N-acetyltransferase" evidence="3">
    <location>
        <begin position="196"/>
        <end position="346"/>
    </location>
</feature>
<dbReference type="OrthoDB" id="5343688at2759"/>